<evidence type="ECO:0000256" key="1">
    <source>
        <dbReference type="SAM" id="SignalP"/>
    </source>
</evidence>
<dbReference type="OMA" id="FEVWINA"/>
<dbReference type="InterPro" id="IPR001599">
    <property type="entry name" value="Macroglobln_a2"/>
</dbReference>
<dbReference type="Pfam" id="PF17789">
    <property type="entry name" value="MG4"/>
    <property type="match status" value="1"/>
</dbReference>
<feature type="domain" description="Alpha-2-macroglobulin bait region" evidence="2">
    <location>
        <begin position="349"/>
        <end position="509"/>
    </location>
</feature>
<evidence type="ECO:0000313" key="4">
    <source>
        <dbReference type="Proteomes" id="UP000694892"/>
    </source>
</evidence>
<dbReference type="Pfam" id="PF07703">
    <property type="entry name" value="A2M_BRD"/>
    <property type="match status" value="1"/>
</dbReference>
<dbReference type="Gene3D" id="2.20.130.20">
    <property type="match status" value="1"/>
</dbReference>
<dbReference type="GO" id="GO:0004866">
    <property type="term" value="F:endopeptidase inhibitor activity"/>
    <property type="evidence" value="ECO:0007669"/>
    <property type="project" value="InterPro"/>
</dbReference>
<reference evidence="4" key="1">
    <citation type="journal article" date="2016" name="Nature">
        <title>Genome evolution in the allotetraploid frog Xenopus laevis.</title>
        <authorList>
            <person name="Session A.M."/>
            <person name="Uno Y."/>
            <person name="Kwon T."/>
            <person name="Chapman J.A."/>
            <person name="Toyoda A."/>
            <person name="Takahashi S."/>
            <person name="Fukui A."/>
            <person name="Hikosaka A."/>
            <person name="Suzuki A."/>
            <person name="Kondo M."/>
            <person name="van Heeringen S.J."/>
            <person name="Quigley I."/>
            <person name="Heinz S."/>
            <person name="Ogino H."/>
            <person name="Ochi H."/>
            <person name="Hellsten U."/>
            <person name="Lyons J.B."/>
            <person name="Simakov O."/>
            <person name="Putnam N."/>
            <person name="Stites J."/>
            <person name="Kuroki Y."/>
            <person name="Tanaka T."/>
            <person name="Michiue T."/>
            <person name="Watanabe M."/>
            <person name="Bogdanovic O."/>
            <person name="Lister R."/>
            <person name="Georgiou G."/>
            <person name="Paranjpe S.S."/>
            <person name="van Kruijsbergen I."/>
            <person name="Shu S."/>
            <person name="Carlson J."/>
            <person name="Kinoshita T."/>
            <person name="Ohta Y."/>
            <person name="Mawaribuchi S."/>
            <person name="Jenkins J."/>
            <person name="Grimwood J."/>
            <person name="Schmutz J."/>
            <person name="Mitros T."/>
            <person name="Mozaffari S.V."/>
            <person name="Suzuki Y."/>
            <person name="Haramoto Y."/>
            <person name="Yamamoto T.S."/>
            <person name="Takagi C."/>
            <person name="Heald R."/>
            <person name="Miller K."/>
            <person name="Haudenschild C."/>
            <person name="Kitzman J."/>
            <person name="Nakayama T."/>
            <person name="Izutsu Y."/>
            <person name="Robert J."/>
            <person name="Fortriede J."/>
            <person name="Burns K."/>
            <person name="Lotay V."/>
            <person name="Karimi K."/>
            <person name="Yasuoka Y."/>
            <person name="Dichmann D.S."/>
            <person name="Flajnik M.F."/>
            <person name="Houston D.W."/>
            <person name="Shendure J."/>
            <person name="DuPasquier L."/>
            <person name="Vize P.D."/>
            <person name="Zorn A.M."/>
            <person name="Ito M."/>
            <person name="Marcotte E.M."/>
            <person name="Wallingford J.B."/>
            <person name="Ito Y."/>
            <person name="Asashima M."/>
            <person name="Ueno N."/>
            <person name="Matsuda Y."/>
            <person name="Veenstra G.J."/>
            <person name="Fujiyama A."/>
            <person name="Harland R.M."/>
            <person name="Taira M."/>
            <person name="Rokhsar D.S."/>
        </authorList>
    </citation>
    <scope>NUCLEOTIDE SEQUENCE [LARGE SCALE GENOMIC DNA]</scope>
    <source>
        <strain evidence="4">J</strain>
    </source>
</reference>
<dbReference type="Gene3D" id="2.60.40.10">
    <property type="entry name" value="Immunoglobulins"/>
    <property type="match status" value="1"/>
</dbReference>
<protein>
    <recommendedName>
        <fullName evidence="2">Alpha-2-macroglobulin bait region domain-containing protein</fullName>
    </recommendedName>
</protein>
<proteinExistence type="predicted"/>
<dbReference type="PANTHER" id="PTHR11412">
    <property type="entry name" value="MACROGLOBULIN / COMPLEMENT"/>
    <property type="match status" value="1"/>
</dbReference>
<dbReference type="InterPro" id="IPR050473">
    <property type="entry name" value="A2M/Complement_sys"/>
</dbReference>
<sequence length="588" mass="66966">MFQRRFLCWVPILGLIGGVVSKPQHAFSIPFVLNKGKNTTACINFLNLEEPLHLHVYMEIDGTNYTMFTDEIPARDTFRCKEFQVPDVEIHNYFKHPVITMEATGQELVIVEQRTVVFNIYSNLYFVQLDRPIHQPGQKVHFRVISVDSQFQPVKEKGPYLGHPNVWYNLTAEHGVVSLEFTLPNDVPLGTYHIWVVKNSLHIVTEQIIEVKKYEHEMDRKLNITVTEEGTAKATFDNEFLQPFFKPGIPYVFAMTLRDSEGKPMSNEVIELQYNDNESIQNVITDAEGKAQYAFDTSRYDKPSLVITVKYKDKEEDEEEPVKYSREMFFNTHDVLKVYRFYSRTKSYVQVDSLKKQLSCGKTYDINVRYVLSHEGLGDGARNITFYYLMVSQDKIVRSGEHLVNISEKLPCFMAMAQDKNDLHGNFSLSVTMPSQYTSDPCIVVYSMLPSEVISSTICLSIEKCFKHQVSLSFSAPEGAPGSDVNLVLKADPKSLCGLQIIDSSILLHEKKEQLTGEGQFPKVTSLRYAFPDIWYFDMVTVGESGSASVTLRVPNAGAQWQASMFCLSEESGFGATIYPSNFTSTLY</sequence>
<name>A0A974H9E6_XENLA</name>
<dbReference type="Pfam" id="PF00207">
    <property type="entry name" value="A2M"/>
    <property type="match status" value="1"/>
</dbReference>
<dbReference type="SMART" id="SM01359">
    <property type="entry name" value="A2M_N_2"/>
    <property type="match status" value="1"/>
</dbReference>
<feature type="signal peptide" evidence="1">
    <location>
        <begin position="1"/>
        <end position="21"/>
    </location>
</feature>
<keyword evidence="1" id="KW-0732">Signal</keyword>
<feature type="chain" id="PRO_5037514952" description="Alpha-2-macroglobulin bait region domain-containing protein" evidence="1">
    <location>
        <begin position="22"/>
        <end position="588"/>
    </location>
</feature>
<dbReference type="InterPro" id="IPR013783">
    <property type="entry name" value="Ig-like_fold"/>
</dbReference>
<accession>A0A974H9E6</accession>
<dbReference type="InterPro" id="IPR011625">
    <property type="entry name" value="A2M_N_BRD"/>
</dbReference>
<dbReference type="InterPro" id="IPR040839">
    <property type="entry name" value="MG4"/>
</dbReference>
<dbReference type="Proteomes" id="UP000694892">
    <property type="component" value="Chromosome 7S"/>
</dbReference>
<dbReference type="EMBL" id="CM004479">
    <property type="protein sequence ID" value="OCT69767.1"/>
    <property type="molecule type" value="Genomic_DNA"/>
</dbReference>
<dbReference type="InterPro" id="IPR002890">
    <property type="entry name" value="MG2"/>
</dbReference>
<dbReference type="Pfam" id="PF01835">
    <property type="entry name" value="MG2"/>
    <property type="match status" value="1"/>
</dbReference>
<evidence type="ECO:0000259" key="2">
    <source>
        <dbReference type="SMART" id="SM01359"/>
    </source>
</evidence>
<dbReference type="AlphaFoldDB" id="A0A974H9E6"/>
<evidence type="ECO:0000313" key="3">
    <source>
        <dbReference type="EMBL" id="OCT69767.1"/>
    </source>
</evidence>
<organism evidence="3 4">
    <name type="scientific">Xenopus laevis</name>
    <name type="common">African clawed frog</name>
    <dbReference type="NCBI Taxonomy" id="8355"/>
    <lineage>
        <taxon>Eukaryota</taxon>
        <taxon>Metazoa</taxon>
        <taxon>Chordata</taxon>
        <taxon>Craniata</taxon>
        <taxon>Vertebrata</taxon>
        <taxon>Euteleostomi</taxon>
        <taxon>Amphibia</taxon>
        <taxon>Batrachia</taxon>
        <taxon>Anura</taxon>
        <taxon>Pipoidea</taxon>
        <taxon>Pipidae</taxon>
        <taxon>Xenopodinae</taxon>
        <taxon>Xenopus</taxon>
        <taxon>Xenopus</taxon>
    </lineage>
</organism>
<dbReference type="PANTHER" id="PTHR11412:SF179">
    <property type="entry name" value="ALPHA-2-MACROGLOBULIN"/>
    <property type="match status" value="1"/>
</dbReference>
<dbReference type="Gene3D" id="2.60.40.1930">
    <property type="match status" value="2"/>
</dbReference>
<gene>
    <name evidence="3" type="ORF">XELAEV_18036691mg</name>
</gene>